<dbReference type="Proteomes" id="UP001307889">
    <property type="component" value="Chromosome 6"/>
</dbReference>
<sequence length="146" mass="16566">MALLPQVVRRQLLNSAFRSVRARASAGTRCMCTAKETDLDKPVKFSTSKASTWKAEYSRKGAQTEEELWYELPVILGSVSSFLIYFLVLREENDIDETLKVPIYDRIEGLEELQLQQTLEYNLDKGLPIADIQERLAVLRKAKAAG</sequence>
<dbReference type="PANTHER" id="PTHR35268:SF1">
    <property type="entry name" value="UBIQUINOL-CYTOCHROME-C REDUCTASE COMPLEX ASSEMBLY FACTOR 4"/>
    <property type="match status" value="1"/>
</dbReference>
<protein>
    <submittedName>
        <fullName evidence="1">Uncharacterized protein</fullName>
    </submittedName>
</protein>
<gene>
    <name evidence="1" type="ORF">NTJ_08035</name>
</gene>
<dbReference type="EMBL" id="AP028914">
    <property type="protein sequence ID" value="BES95225.1"/>
    <property type="molecule type" value="Genomic_DNA"/>
</dbReference>
<dbReference type="InterPro" id="IPR029160">
    <property type="entry name" value="UQCC4"/>
</dbReference>
<dbReference type="Pfam" id="PF15013">
    <property type="entry name" value="CCSMST1"/>
    <property type="match status" value="1"/>
</dbReference>
<reference evidence="1 2" key="1">
    <citation type="submission" date="2023-09" db="EMBL/GenBank/DDBJ databases">
        <title>Nesidiocoris tenuis whole genome shotgun sequence.</title>
        <authorList>
            <person name="Shibata T."/>
            <person name="Shimoda M."/>
            <person name="Kobayashi T."/>
            <person name="Uehara T."/>
        </authorList>
    </citation>
    <scope>NUCLEOTIDE SEQUENCE [LARGE SCALE GENOMIC DNA]</scope>
    <source>
        <strain evidence="1 2">Japan</strain>
    </source>
</reference>
<evidence type="ECO:0000313" key="1">
    <source>
        <dbReference type="EMBL" id="BES95225.1"/>
    </source>
</evidence>
<keyword evidence="2" id="KW-1185">Reference proteome</keyword>
<accession>A0ABN7ASP6</accession>
<name>A0ABN7ASP6_9HEMI</name>
<proteinExistence type="predicted"/>
<organism evidence="1 2">
    <name type="scientific">Nesidiocoris tenuis</name>
    <dbReference type="NCBI Taxonomy" id="355587"/>
    <lineage>
        <taxon>Eukaryota</taxon>
        <taxon>Metazoa</taxon>
        <taxon>Ecdysozoa</taxon>
        <taxon>Arthropoda</taxon>
        <taxon>Hexapoda</taxon>
        <taxon>Insecta</taxon>
        <taxon>Pterygota</taxon>
        <taxon>Neoptera</taxon>
        <taxon>Paraneoptera</taxon>
        <taxon>Hemiptera</taxon>
        <taxon>Heteroptera</taxon>
        <taxon>Panheteroptera</taxon>
        <taxon>Cimicomorpha</taxon>
        <taxon>Miridae</taxon>
        <taxon>Dicyphina</taxon>
        <taxon>Nesidiocoris</taxon>
    </lineage>
</organism>
<evidence type="ECO:0000313" key="2">
    <source>
        <dbReference type="Proteomes" id="UP001307889"/>
    </source>
</evidence>
<dbReference type="PANTHER" id="PTHR35268">
    <property type="entry name" value="PROTEIN CCSMST1"/>
    <property type="match status" value="1"/>
</dbReference>